<feature type="domain" description="DUF6285" evidence="1">
    <location>
        <begin position="25"/>
        <end position="121"/>
    </location>
</feature>
<gene>
    <name evidence="2" type="ORF">C2H86_09485</name>
</gene>
<name>A0A6I6XZ95_PSEPU</name>
<dbReference type="AlphaFoldDB" id="A0A6I6XZ95"/>
<protein>
    <recommendedName>
        <fullName evidence="1">DUF6285 domain-containing protein</fullName>
    </recommendedName>
</protein>
<dbReference type="EMBL" id="CP026115">
    <property type="protein sequence ID" value="QHG64631.1"/>
    <property type="molecule type" value="Genomic_DNA"/>
</dbReference>
<sequence length="127" mass="13902">MNTRHVSTTDLLTTARATLIEVVLPELGGARLYECRMIARAISIVERELEHGAALASIEAKSLSEIMARHGLAQMTPGHARSLLAGFIRKGVFDGADTAQLQMLDALRRITKARLVISNPKVLRDDQ</sequence>
<dbReference type="InterPro" id="IPR046252">
    <property type="entry name" value="DUF6285"/>
</dbReference>
<organism evidence="2 3">
    <name type="scientific">Pseudomonas putida</name>
    <name type="common">Arthrobacter siderocapsulatus</name>
    <dbReference type="NCBI Taxonomy" id="303"/>
    <lineage>
        <taxon>Bacteria</taxon>
        <taxon>Pseudomonadati</taxon>
        <taxon>Pseudomonadota</taxon>
        <taxon>Gammaproteobacteria</taxon>
        <taxon>Pseudomonadales</taxon>
        <taxon>Pseudomonadaceae</taxon>
        <taxon>Pseudomonas</taxon>
    </lineage>
</organism>
<reference evidence="2 3" key="1">
    <citation type="submission" date="2020-02" db="EMBL/GenBank/DDBJ databases">
        <title>Pseudomonas Putida W5 Complete Genome Assembly.</title>
        <authorList>
            <person name="Yuan Z.-C."/>
            <person name="Shaw G.A."/>
            <person name="Cusano A.D."/>
            <person name="Caddey B.J."/>
            <person name="Weselowski B.J."/>
        </authorList>
    </citation>
    <scope>NUCLEOTIDE SEQUENCE [LARGE SCALE GENOMIC DNA]</scope>
    <source>
        <strain evidence="2 3">W5</strain>
    </source>
</reference>
<dbReference type="RefSeq" id="WP_159410003.1">
    <property type="nucleotide sequence ID" value="NZ_CP026115.2"/>
</dbReference>
<evidence type="ECO:0000313" key="2">
    <source>
        <dbReference type="EMBL" id="QHG64631.1"/>
    </source>
</evidence>
<dbReference type="Pfam" id="PF19802">
    <property type="entry name" value="DUF6285"/>
    <property type="match status" value="1"/>
</dbReference>
<proteinExistence type="predicted"/>
<accession>A0A6I6XZ95</accession>
<evidence type="ECO:0000313" key="3">
    <source>
        <dbReference type="Proteomes" id="UP000464480"/>
    </source>
</evidence>
<evidence type="ECO:0000259" key="1">
    <source>
        <dbReference type="Pfam" id="PF19802"/>
    </source>
</evidence>
<dbReference type="Proteomes" id="UP000464480">
    <property type="component" value="Chromosome"/>
</dbReference>